<dbReference type="GO" id="GO:0016887">
    <property type="term" value="F:ATP hydrolysis activity"/>
    <property type="evidence" value="ECO:0007669"/>
    <property type="project" value="InterPro"/>
</dbReference>
<dbReference type="InterPro" id="IPR027417">
    <property type="entry name" value="P-loop_NTPase"/>
</dbReference>
<dbReference type="Gene3D" id="3.30.450.90">
    <property type="match status" value="1"/>
</dbReference>
<evidence type="ECO:0000259" key="3">
    <source>
        <dbReference type="Pfam" id="PF00437"/>
    </source>
</evidence>
<dbReference type="InterPro" id="IPR001482">
    <property type="entry name" value="T2SS/T4SS_dom"/>
</dbReference>
<dbReference type="PANTHER" id="PTHR30486">
    <property type="entry name" value="TWITCHING MOTILITY PROTEIN PILT"/>
    <property type="match status" value="1"/>
</dbReference>
<dbReference type="InterPro" id="IPR006321">
    <property type="entry name" value="PilT/PilU"/>
</dbReference>
<comment type="similarity">
    <text evidence="1">Belongs to the GSP E family.</text>
</comment>
<feature type="region of interest" description="Disordered" evidence="2">
    <location>
        <begin position="350"/>
        <end position="382"/>
    </location>
</feature>
<organism evidence="4 5">
    <name type="scientific">Sulfurirhabdus autotrophica</name>
    <dbReference type="NCBI Taxonomy" id="1706046"/>
    <lineage>
        <taxon>Bacteria</taxon>
        <taxon>Pseudomonadati</taxon>
        <taxon>Pseudomonadota</taxon>
        <taxon>Betaproteobacteria</taxon>
        <taxon>Nitrosomonadales</taxon>
        <taxon>Sulfuricellaceae</taxon>
        <taxon>Sulfurirhabdus</taxon>
    </lineage>
</organism>
<dbReference type="CDD" id="cd01131">
    <property type="entry name" value="PilT"/>
    <property type="match status" value="1"/>
</dbReference>
<dbReference type="SUPFAM" id="SSF52540">
    <property type="entry name" value="P-loop containing nucleoside triphosphate hydrolases"/>
    <property type="match status" value="1"/>
</dbReference>
<evidence type="ECO:0000313" key="5">
    <source>
        <dbReference type="Proteomes" id="UP000295367"/>
    </source>
</evidence>
<evidence type="ECO:0000256" key="2">
    <source>
        <dbReference type="SAM" id="MobiDB-lite"/>
    </source>
</evidence>
<keyword evidence="5" id="KW-1185">Reference proteome</keyword>
<name>A0A4R3XQ49_9PROT</name>
<dbReference type="Gene3D" id="3.40.50.300">
    <property type="entry name" value="P-loop containing nucleotide triphosphate hydrolases"/>
    <property type="match status" value="1"/>
</dbReference>
<dbReference type="GO" id="GO:0005524">
    <property type="term" value="F:ATP binding"/>
    <property type="evidence" value="ECO:0007669"/>
    <property type="project" value="InterPro"/>
</dbReference>
<reference evidence="4 5" key="1">
    <citation type="submission" date="2019-03" db="EMBL/GenBank/DDBJ databases">
        <title>Genomic Encyclopedia of Type Strains, Phase IV (KMG-IV): sequencing the most valuable type-strain genomes for metagenomic binning, comparative biology and taxonomic classification.</title>
        <authorList>
            <person name="Goeker M."/>
        </authorList>
    </citation>
    <scope>NUCLEOTIDE SEQUENCE [LARGE SCALE GENOMIC DNA]</scope>
    <source>
        <strain evidence="4 5">DSM 100309</strain>
    </source>
</reference>
<dbReference type="InterPro" id="IPR050921">
    <property type="entry name" value="T4SS_GSP_E_ATPase"/>
</dbReference>
<dbReference type="OrthoDB" id="5790493at2"/>
<accession>A0A4R3XQ49</accession>
<dbReference type="Pfam" id="PF00437">
    <property type="entry name" value="T2SSE"/>
    <property type="match status" value="1"/>
</dbReference>
<proteinExistence type="inferred from homology"/>
<dbReference type="NCBIfam" id="TIGR01420">
    <property type="entry name" value="pilT_fam"/>
    <property type="match status" value="1"/>
</dbReference>
<dbReference type="AlphaFoldDB" id="A0A4R3XQ49"/>
<sequence>MDLNPLFKLMADKKASDIFFSAGAPVYIKIEGQLHPVNKQIFDAKLVKQAAYGIMTQEQMNKFEAEKELNFGFGVQDLGRFRVNVFRQRGSVAMVIRHNKNEIPDFDSLGLPPVLKNLALEKRGLVLVVGSTGSGKSTTLASMLDYRNSNQCGHILTVEDPIEFVHTHKKSLVNQREVGADTDSFSNALKNAMREAPDVLMIGEILDAEAMQQALIYTQTGHLCVGTLHANNSYHALMRILGFFPIENREHMLHDLSVSLRAVISQRLVRGKDGKRVAAVEVLLNSLYISELIQKQEIDAIKEAMEKSMSDGSETFEQALFHLYQSGKITIDEALQHADSRSNLEWLIKSGGGKQTKGEGTSSRSRPKGGFEEMTIMPEMLE</sequence>
<evidence type="ECO:0000313" key="4">
    <source>
        <dbReference type="EMBL" id="TCV80225.1"/>
    </source>
</evidence>
<dbReference type="PANTHER" id="PTHR30486:SF12">
    <property type="entry name" value="TYPE IV PILUS ATPASE PILU"/>
    <property type="match status" value="1"/>
</dbReference>
<dbReference type="Proteomes" id="UP000295367">
    <property type="component" value="Unassembled WGS sequence"/>
</dbReference>
<dbReference type="RefSeq" id="WP_124948057.1">
    <property type="nucleotide sequence ID" value="NZ_BHVT01000075.1"/>
</dbReference>
<protein>
    <submittedName>
        <fullName evidence="4">Twitching motility protein PilU</fullName>
    </submittedName>
</protein>
<feature type="domain" description="Bacterial type II secretion system protein E" evidence="3">
    <location>
        <begin position="4"/>
        <end position="273"/>
    </location>
</feature>
<evidence type="ECO:0000256" key="1">
    <source>
        <dbReference type="ARBA" id="ARBA00006611"/>
    </source>
</evidence>
<dbReference type="EMBL" id="SMCO01000029">
    <property type="protein sequence ID" value="TCV80225.1"/>
    <property type="molecule type" value="Genomic_DNA"/>
</dbReference>
<comment type="caution">
    <text evidence="4">The sequence shown here is derived from an EMBL/GenBank/DDBJ whole genome shotgun (WGS) entry which is preliminary data.</text>
</comment>
<gene>
    <name evidence="4" type="ORF">EDC63_12914</name>
</gene>